<keyword evidence="1" id="KW-0472">Membrane</keyword>
<organism evidence="2 3">
    <name type="scientific">Saccharothrix syringae</name>
    <name type="common">Nocardiopsis syringae</name>
    <dbReference type="NCBI Taxonomy" id="103733"/>
    <lineage>
        <taxon>Bacteria</taxon>
        <taxon>Bacillati</taxon>
        <taxon>Actinomycetota</taxon>
        <taxon>Actinomycetes</taxon>
        <taxon>Pseudonocardiales</taxon>
        <taxon>Pseudonocardiaceae</taxon>
        <taxon>Saccharothrix</taxon>
    </lineage>
</organism>
<feature type="transmembrane region" description="Helical" evidence="1">
    <location>
        <begin position="20"/>
        <end position="42"/>
    </location>
</feature>
<evidence type="ECO:0000313" key="2">
    <source>
        <dbReference type="EMBL" id="QFZ16715.1"/>
    </source>
</evidence>
<gene>
    <name evidence="2" type="ORF">EKG83_03885</name>
</gene>
<dbReference type="Proteomes" id="UP000325787">
    <property type="component" value="Chromosome"/>
</dbReference>
<evidence type="ECO:0000256" key="1">
    <source>
        <dbReference type="SAM" id="Phobius"/>
    </source>
</evidence>
<keyword evidence="1" id="KW-1133">Transmembrane helix</keyword>
<keyword evidence="3" id="KW-1185">Reference proteome</keyword>
<dbReference type="RefSeq" id="WP_033430464.1">
    <property type="nucleotide sequence ID" value="NZ_CP034550.1"/>
</dbReference>
<name>A0A5Q0GSS4_SACSY</name>
<proteinExistence type="predicted"/>
<dbReference type="AlphaFoldDB" id="A0A5Q0GSS4"/>
<protein>
    <submittedName>
        <fullName evidence="2">Uncharacterized protein</fullName>
    </submittedName>
</protein>
<dbReference type="EMBL" id="CP034550">
    <property type="protein sequence ID" value="QFZ16715.1"/>
    <property type="molecule type" value="Genomic_DNA"/>
</dbReference>
<reference evidence="3" key="1">
    <citation type="journal article" date="2021" name="Curr. Microbiol.">
        <title>Complete genome of nocamycin-producing strain Saccharothrix syringae NRRL B-16468 reveals the biosynthetic potential for secondary metabolites.</title>
        <authorList>
            <person name="Mo X."/>
            <person name="Yang S."/>
        </authorList>
    </citation>
    <scope>NUCLEOTIDE SEQUENCE [LARGE SCALE GENOMIC DNA]</scope>
    <source>
        <strain evidence="3">ATCC 51364 / DSM 43886 / JCM 6844 / KCTC 9398 / NBRC 14523 / NRRL B-16468 / INA 2240</strain>
    </source>
</reference>
<sequence>MRGSAGIFGVVVVEVVVNAVTPFVVSRWGAAIALLAGAGWWLRRRPGVRARRELRRAVRRDLLRRAAVAEATREALAEVGRVAGEREAGRER</sequence>
<dbReference type="KEGG" id="ssyi:EKG83_03885"/>
<accession>A0A5Q0GSS4</accession>
<keyword evidence="1" id="KW-0812">Transmembrane</keyword>
<evidence type="ECO:0000313" key="3">
    <source>
        <dbReference type="Proteomes" id="UP000325787"/>
    </source>
</evidence>